<evidence type="ECO:0000256" key="4">
    <source>
        <dbReference type="ARBA" id="ARBA00012483"/>
    </source>
</evidence>
<feature type="repeat" description="ARM" evidence="8">
    <location>
        <begin position="305"/>
        <end position="342"/>
    </location>
</feature>
<keyword evidence="11" id="KW-1185">Reference proteome</keyword>
<evidence type="ECO:0000313" key="11">
    <source>
        <dbReference type="Proteomes" id="UP000295252"/>
    </source>
</evidence>
<comment type="pathway">
    <text evidence="3">Protein modification; protein ubiquitination.</text>
</comment>
<gene>
    <name evidence="10" type="ORF">GSCOC_T00018267001</name>
</gene>
<dbReference type="OMA" id="RVDHFYS"/>
<dbReference type="SUPFAM" id="SSF48371">
    <property type="entry name" value="ARM repeat"/>
    <property type="match status" value="1"/>
</dbReference>
<evidence type="ECO:0000256" key="3">
    <source>
        <dbReference type="ARBA" id="ARBA00004906"/>
    </source>
</evidence>
<dbReference type="AlphaFoldDB" id="A0A068V6J9"/>
<dbReference type="PhylomeDB" id="A0A068V6J9"/>
<dbReference type="Pfam" id="PF04564">
    <property type="entry name" value="U-box"/>
    <property type="match status" value="1"/>
</dbReference>
<protein>
    <recommendedName>
        <fullName evidence="4">RING-type E3 ubiquitin transferase</fullName>
        <ecNumber evidence="4">2.3.2.27</ecNumber>
    </recommendedName>
</protein>
<dbReference type="EC" id="2.3.2.27" evidence="4"/>
<evidence type="ECO:0000313" key="10">
    <source>
        <dbReference type="EMBL" id="CDP16405.1"/>
    </source>
</evidence>
<dbReference type="GO" id="GO:0061630">
    <property type="term" value="F:ubiquitin protein ligase activity"/>
    <property type="evidence" value="ECO:0007669"/>
    <property type="project" value="UniProtKB-EC"/>
</dbReference>
<dbReference type="InterPro" id="IPR000225">
    <property type="entry name" value="Armadillo"/>
</dbReference>
<evidence type="ECO:0000256" key="1">
    <source>
        <dbReference type="ARBA" id="ARBA00000900"/>
    </source>
</evidence>
<keyword evidence="5" id="KW-0808">Transferase</keyword>
<evidence type="ECO:0000256" key="5">
    <source>
        <dbReference type="ARBA" id="ARBA00022679"/>
    </source>
</evidence>
<dbReference type="Proteomes" id="UP000295252">
    <property type="component" value="Chromosome VI"/>
</dbReference>
<dbReference type="PROSITE" id="PS50176">
    <property type="entry name" value="ARM_REPEAT"/>
    <property type="match status" value="1"/>
</dbReference>
<reference evidence="11" key="1">
    <citation type="journal article" date="2014" name="Science">
        <title>The coffee genome provides insight into the convergent evolution of caffeine biosynthesis.</title>
        <authorList>
            <person name="Denoeud F."/>
            <person name="Carretero-Paulet L."/>
            <person name="Dereeper A."/>
            <person name="Droc G."/>
            <person name="Guyot R."/>
            <person name="Pietrella M."/>
            <person name="Zheng C."/>
            <person name="Alberti A."/>
            <person name="Anthony F."/>
            <person name="Aprea G."/>
            <person name="Aury J.M."/>
            <person name="Bento P."/>
            <person name="Bernard M."/>
            <person name="Bocs S."/>
            <person name="Campa C."/>
            <person name="Cenci A."/>
            <person name="Combes M.C."/>
            <person name="Crouzillat D."/>
            <person name="Da Silva C."/>
            <person name="Daddiego L."/>
            <person name="De Bellis F."/>
            <person name="Dussert S."/>
            <person name="Garsmeur O."/>
            <person name="Gayraud T."/>
            <person name="Guignon V."/>
            <person name="Jahn K."/>
            <person name="Jamilloux V."/>
            <person name="Joet T."/>
            <person name="Labadie K."/>
            <person name="Lan T."/>
            <person name="Leclercq J."/>
            <person name="Lepelley M."/>
            <person name="Leroy T."/>
            <person name="Li L.T."/>
            <person name="Librado P."/>
            <person name="Lopez L."/>
            <person name="Munoz A."/>
            <person name="Noel B."/>
            <person name="Pallavicini A."/>
            <person name="Perrotta G."/>
            <person name="Poncet V."/>
            <person name="Pot D."/>
            <person name="Priyono X."/>
            <person name="Rigoreau M."/>
            <person name="Rouard M."/>
            <person name="Rozas J."/>
            <person name="Tranchant-Dubreuil C."/>
            <person name="VanBuren R."/>
            <person name="Zhang Q."/>
            <person name="Andrade A.C."/>
            <person name="Argout X."/>
            <person name="Bertrand B."/>
            <person name="de Kochko A."/>
            <person name="Graziosi G."/>
            <person name="Henry R.J."/>
            <person name="Jayarama X."/>
            <person name="Ming R."/>
            <person name="Nagai C."/>
            <person name="Rounsley S."/>
            <person name="Sankoff D."/>
            <person name="Giuliano G."/>
            <person name="Albert V.A."/>
            <person name="Wincker P."/>
            <person name="Lashermes P."/>
        </authorList>
    </citation>
    <scope>NUCLEOTIDE SEQUENCE [LARGE SCALE GENOMIC DNA]</scope>
    <source>
        <strain evidence="11">cv. DH200-94</strain>
    </source>
</reference>
<dbReference type="SMART" id="SM00504">
    <property type="entry name" value="Ubox"/>
    <property type="match status" value="1"/>
</dbReference>
<dbReference type="Gene3D" id="1.25.10.10">
    <property type="entry name" value="Leucine-rich Repeat Variant"/>
    <property type="match status" value="1"/>
</dbReference>
<keyword evidence="7" id="KW-0833">Ubl conjugation pathway</keyword>
<dbReference type="EMBL" id="HG739208">
    <property type="protein sequence ID" value="CDP16405.1"/>
    <property type="molecule type" value="Genomic_DNA"/>
</dbReference>
<feature type="domain" description="U-box" evidence="9">
    <location>
        <begin position="33"/>
        <end position="107"/>
    </location>
</feature>
<dbReference type="UniPathway" id="UPA00143"/>
<accession>A0A068V6J9</accession>
<dbReference type="FunCoup" id="A0A068V6J9">
    <property type="interactions" value="651"/>
</dbReference>
<evidence type="ECO:0000256" key="7">
    <source>
        <dbReference type="ARBA" id="ARBA00022786"/>
    </source>
</evidence>
<dbReference type="OrthoDB" id="7537227at2759"/>
<dbReference type="PANTHER" id="PTHR23315:SF276">
    <property type="entry name" value="U-BOX DOMAIN-CONTAINING PROTEIN 38"/>
    <property type="match status" value="1"/>
</dbReference>
<comment type="catalytic activity">
    <reaction evidence="1">
        <text>S-ubiquitinyl-[E2 ubiquitin-conjugating enzyme]-L-cysteine + [acceptor protein]-L-lysine = [E2 ubiquitin-conjugating enzyme]-L-cysteine + N(6)-ubiquitinyl-[acceptor protein]-L-lysine.</text>
        <dbReference type="EC" id="2.3.2.27"/>
    </reaction>
</comment>
<dbReference type="Gramene" id="CDP16405">
    <property type="protein sequence ID" value="CDP16405"/>
    <property type="gene ID" value="GSCOC_T00018267001"/>
</dbReference>
<evidence type="ECO:0000256" key="2">
    <source>
        <dbReference type="ARBA" id="ARBA00003861"/>
    </source>
</evidence>
<comment type="function">
    <text evidence="2">Functions as an E3 ubiquitin ligase.</text>
</comment>
<dbReference type="PANTHER" id="PTHR23315">
    <property type="entry name" value="U BOX DOMAIN-CONTAINING"/>
    <property type="match status" value="1"/>
</dbReference>
<dbReference type="PROSITE" id="PS51698">
    <property type="entry name" value="U_BOX"/>
    <property type="match status" value="1"/>
</dbReference>
<dbReference type="InParanoid" id="A0A068V6J9"/>
<evidence type="ECO:0000256" key="6">
    <source>
        <dbReference type="ARBA" id="ARBA00022737"/>
    </source>
</evidence>
<dbReference type="InterPro" id="IPR003613">
    <property type="entry name" value="Ubox_domain"/>
</dbReference>
<proteinExistence type="predicted"/>
<dbReference type="Pfam" id="PF00514">
    <property type="entry name" value="Arm"/>
    <property type="match status" value="1"/>
</dbReference>
<organism evidence="10 11">
    <name type="scientific">Coffea canephora</name>
    <name type="common">Robusta coffee</name>
    <dbReference type="NCBI Taxonomy" id="49390"/>
    <lineage>
        <taxon>Eukaryota</taxon>
        <taxon>Viridiplantae</taxon>
        <taxon>Streptophyta</taxon>
        <taxon>Embryophyta</taxon>
        <taxon>Tracheophyta</taxon>
        <taxon>Spermatophyta</taxon>
        <taxon>Magnoliopsida</taxon>
        <taxon>eudicotyledons</taxon>
        <taxon>Gunneridae</taxon>
        <taxon>Pentapetalae</taxon>
        <taxon>asterids</taxon>
        <taxon>lamiids</taxon>
        <taxon>Gentianales</taxon>
        <taxon>Rubiaceae</taxon>
        <taxon>Ixoroideae</taxon>
        <taxon>Gardenieae complex</taxon>
        <taxon>Bertiereae - Coffeeae clade</taxon>
        <taxon>Coffeeae</taxon>
        <taxon>Coffea</taxon>
    </lineage>
</organism>
<dbReference type="InterPro" id="IPR016024">
    <property type="entry name" value="ARM-type_fold"/>
</dbReference>
<dbReference type="FunFam" id="3.30.40.10:FF:000565">
    <property type="entry name" value="RING-type E3 ubiquitin transferase"/>
    <property type="match status" value="1"/>
</dbReference>
<name>A0A068V6J9_COFCA</name>
<dbReference type="SUPFAM" id="SSF57850">
    <property type="entry name" value="RING/U-box"/>
    <property type="match status" value="1"/>
</dbReference>
<dbReference type="InterPro" id="IPR011989">
    <property type="entry name" value="ARM-like"/>
</dbReference>
<sequence>MGGNGKFRRWKISIYKSSSSSSSSSSKSQQKLDPPAEFLCPISGSLMSDPVVVSSGQTFERVAVQVCKDLGVIPNLSDGSTPDFSAVIPNLALKSSIINWCRQSRVEIPSPPDYSSMETTIVQAKTASQQEPSVSETELLRGVENNPQFLFSHAASDLNPRNNYSSSSEESVIANATPFLPFATRPACYSSPSSSAPSSSSSETVYDEALGTPDGIGTGIGMDEMFVTKFKSLDVMEQEEAVILLRKTTRANDEDARVRLCTPKLLQAIKPLLVSRYPIVQTNAVASIVNLSLANVNKVKIVRSGMVPILVDLLKGGFEESQEHAAGGIFSLALQDENKMAIGVLGALEPLLHALRSGTELTRRDSALALYHLSFVSSNRVKLIKLGAVGILLGMLRSGVLVGRVVLVVCNLAVSPEGRSALLDGGAVASLVAILRDGSESDSSESTRENCVAALYSLSHGSLRFRGLAREARASEVLQAVVEHGSERAREKAKRILAVLRGRDGEEESGEIDWEAVMEGGLSRTRHRVPARYSSGLNSTEF</sequence>
<dbReference type="SMART" id="SM00185">
    <property type="entry name" value="ARM"/>
    <property type="match status" value="3"/>
</dbReference>
<dbReference type="InterPro" id="IPR013083">
    <property type="entry name" value="Znf_RING/FYVE/PHD"/>
</dbReference>
<evidence type="ECO:0000256" key="8">
    <source>
        <dbReference type="PROSITE-ProRule" id="PRU00259"/>
    </source>
</evidence>
<keyword evidence="6" id="KW-0677">Repeat</keyword>
<evidence type="ECO:0000259" key="9">
    <source>
        <dbReference type="PROSITE" id="PS51698"/>
    </source>
</evidence>
<dbReference type="GO" id="GO:0016567">
    <property type="term" value="P:protein ubiquitination"/>
    <property type="evidence" value="ECO:0007669"/>
    <property type="project" value="UniProtKB-UniPathway"/>
</dbReference>
<dbReference type="Gene3D" id="3.30.40.10">
    <property type="entry name" value="Zinc/RING finger domain, C3HC4 (zinc finger)"/>
    <property type="match status" value="1"/>
</dbReference>